<accession>A0A1M5T7H2</accession>
<sequence length="38" mass="4082">MRISSILDPKGGAARPPISMKVMVKLQVLGNFQALKSV</sequence>
<dbReference type="Proteomes" id="UP000184074">
    <property type="component" value="Unassembled WGS sequence"/>
</dbReference>
<gene>
    <name evidence="1" type="ORF">SAMN05444003_3279</name>
</gene>
<dbReference type="EMBL" id="FQXB01000008">
    <property type="protein sequence ID" value="SHH46689.1"/>
    <property type="molecule type" value="Genomic_DNA"/>
</dbReference>
<evidence type="ECO:0000313" key="2">
    <source>
        <dbReference type="Proteomes" id="UP000184074"/>
    </source>
</evidence>
<evidence type="ECO:0000313" key="1">
    <source>
        <dbReference type="EMBL" id="SHH46689.1"/>
    </source>
</evidence>
<name>A0A1M5T7H2_9RHOB</name>
<protein>
    <submittedName>
        <fullName evidence="1">Uncharacterized protein</fullName>
    </submittedName>
</protein>
<reference evidence="1 2" key="1">
    <citation type="submission" date="2016-11" db="EMBL/GenBank/DDBJ databases">
        <authorList>
            <person name="Jaros S."/>
            <person name="Januszkiewicz K."/>
            <person name="Wedrychowicz H."/>
        </authorList>
    </citation>
    <scope>NUCLEOTIDE SEQUENCE [LARGE SCALE GENOMIC DNA]</scope>
    <source>
        <strain evidence="1 2">DSM 28715</strain>
    </source>
</reference>
<keyword evidence="2" id="KW-1185">Reference proteome</keyword>
<dbReference type="AlphaFoldDB" id="A0A1M5T7H2"/>
<organism evidence="1 2">
    <name type="scientific">Cognatiyoonia sediminum</name>
    <dbReference type="NCBI Taxonomy" id="1508389"/>
    <lineage>
        <taxon>Bacteria</taxon>
        <taxon>Pseudomonadati</taxon>
        <taxon>Pseudomonadota</taxon>
        <taxon>Alphaproteobacteria</taxon>
        <taxon>Rhodobacterales</taxon>
        <taxon>Paracoccaceae</taxon>
        <taxon>Cognatiyoonia</taxon>
    </lineage>
</organism>
<proteinExistence type="predicted"/>